<dbReference type="EMBL" id="BONH01000017">
    <property type="protein sequence ID" value="GIF98961.1"/>
    <property type="molecule type" value="Genomic_DNA"/>
</dbReference>
<evidence type="ECO:0000259" key="4">
    <source>
        <dbReference type="Pfam" id="PF13439"/>
    </source>
</evidence>
<organism evidence="5 6">
    <name type="scientific">Catellatospora citrea</name>
    <dbReference type="NCBI Taxonomy" id="53366"/>
    <lineage>
        <taxon>Bacteria</taxon>
        <taxon>Bacillati</taxon>
        <taxon>Actinomycetota</taxon>
        <taxon>Actinomycetes</taxon>
        <taxon>Micromonosporales</taxon>
        <taxon>Micromonosporaceae</taxon>
        <taxon>Catellatospora</taxon>
    </lineage>
</organism>
<feature type="compositionally biased region" description="Basic and acidic residues" evidence="3">
    <location>
        <begin position="10"/>
        <end position="19"/>
    </location>
</feature>
<comment type="caution">
    <text evidence="5">The sequence shown here is derived from an EMBL/GenBank/DDBJ whole genome shotgun (WGS) entry which is preliminary data.</text>
</comment>
<dbReference type="InterPro" id="IPR028098">
    <property type="entry name" value="Glyco_trans_4-like_N"/>
</dbReference>
<name>A0A8J3K968_9ACTN</name>
<dbReference type="SUPFAM" id="SSF53756">
    <property type="entry name" value="UDP-Glycosyltransferase/glycogen phosphorylase"/>
    <property type="match status" value="1"/>
</dbReference>
<evidence type="ECO:0000256" key="1">
    <source>
        <dbReference type="ARBA" id="ARBA00022676"/>
    </source>
</evidence>
<keyword evidence="2 5" id="KW-0808">Transferase</keyword>
<sequence length="417" mass="43707">MWFPGDAPGDPDRSPHTQAERTPSPREAAIPQGAAPMNRKAPSMPTSYGFVSTHPPTACGLATFNSALSAALCPDGMPGGIVRVTAAGEPGTADPKVVHTWSADDNDGWQLAAKALNHFDVAVVQHEYGIYPGADGHDVVPMLHQLTVPGIVVLHTVLAVPTARQKSVLEQVARAADAVVVMTATARDRLAAGYDVDPAKVTVIPHGAHGHATAPADKGPRPHLLTWGLLGPGKGIEWAVRALARLRNLPQRPVYTIAGKTHPRVLEHQGEQYRDGLVELTEVLGIAESVRFDPLYRDDASLGRLIRSADVVLLPYDSREQVTSGVLIEAVAAGVPVVATRFPHAVELLTDGPGILVPHGDAPAMADAIRKILTSPDAAGLGGTPSPAMLWPAVADRYAALAQQLLAGDRALTAAAA</sequence>
<dbReference type="PANTHER" id="PTHR12526:SF572">
    <property type="entry name" value="BLL5144 PROTEIN"/>
    <property type="match status" value="1"/>
</dbReference>
<dbReference type="Proteomes" id="UP000659904">
    <property type="component" value="Unassembled WGS sequence"/>
</dbReference>
<dbReference type="Gene3D" id="3.40.50.2000">
    <property type="entry name" value="Glycogen Phosphorylase B"/>
    <property type="match status" value="2"/>
</dbReference>
<evidence type="ECO:0000313" key="6">
    <source>
        <dbReference type="Proteomes" id="UP000659904"/>
    </source>
</evidence>
<dbReference type="Pfam" id="PF13439">
    <property type="entry name" value="Glyco_transf_4"/>
    <property type="match status" value="1"/>
</dbReference>
<keyword evidence="1" id="KW-0328">Glycosyltransferase</keyword>
<proteinExistence type="predicted"/>
<keyword evidence="6" id="KW-1185">Reference proteome</keyword>
<protein>
    <submittedName>
        <fullName evidence="5">Glycosyl transferase family 1</fullName>
    </submittedName>
</protein>
<dbReference type="PANTHER" id="PTHR12526">
    <property type="entry name" value="GLYCOSYLTRANSFERASE"/>
    <property type="match status" value="1"/>
</dbReference>
<gene>
    <name evidence="5" type="ORF">Cci01nite_40550</name>
</gene>
<evidence type="ECO:0000256" key="2">
    <source>
        <dbReference type="ARBA" id="ARBA00022679"/>
    </source>
</evidence>
<dbReference type="Pfam" id="PF13692">
    <property type="entry name" value="Glyco_trans_1_4"/>
    <property type="match status" value="1"/>
</dbReference>
<feature type="domain" description="Glycosyltransferase subfamily 4-like N-terminal" evidence="4">
    <location>
        <begin position="114"/>
        <end position="207"/>
    </location>
</feature>
<evidence type="ECO:0000313" key="5">
    <source>
        <dbReference type="EMBL" id="GIF98961.1"/>
    </source>
</evidence>
<dbReference type="AlphaFoldDB" id="A0A8J3K968"/>
<feature type="region of interest" description="Disordered" evidence="3">
    <location>
        <begin position="1"/>
        <end position="48"/>
    </location>
</feature>
<reference evidence="5 6" key="1">
    <citation type="submission" date="2021-01" db="EMBL/GenBank/DDBJ databases">
        <title>Whole genome shotgun sequence of Catellatospora citrea NBRC 14495.</title>
        <authorList>
            <person name="Komaki H."/>
            <person name="Tamura T."/>
        </authorList>
    </citation>
    <scope>NUCLEOTIDE SEQUENCE [LARGE SCALE GENOMIC DNA]</scope>
    <source>
        <strain evidence="5 6">NBRC 14495</strain>
    </source>
</reference>
<dbReference type="GO" id="GO:0016757">
    <property type="term" value="F:glycosyltransferase activity"/>
    <property type="evidence" value="ECO:0007669"/>
    <property type="project" value="UniProtKB-KW"/>
</dbReference>
<accession>A0A8J3K968</accession>
<evidence type="ECO:0000256" key="3">
    <source>
        <dbReference type="SAM" id="MobiDB-lite"/>
    </source>
</evidence>